<dbReference type="Proteomes" id="UP000462152">
    <property type="component" value="Unassembled WGS sequence"/>
</dbReference>
<reference evidence="2 3" key="1">
    <citation type="submission" date="2019-12" db="EMBL/GenBank/DDBJ databases">
        <authorList>
            <person name="Li J."/>
            <person name="Shi Y."/>
            <person name="Xu G."/>
            <person name="Xiao D."/>
            <person name="Ran X."/>
        </authorList>
    </citation>
    <scope>NUCLEOTIDE SEQUENCE [LARGE SCALE GENOMIC DNA]</scope>
    <source>
        <strain evidence="2 3">JCM 15915</strain>
    </source>
</reference>
<dbReference type="EMBL" id="WOGT01000002">
    <property type="protein sequence ID" value="MUN54792.1"/>
    <property type="molecule type" value="Genomic_DNA"/>
</dbReference>
<keyword evidence="1" id="KW-0812">Transmembrane</keyword>
<name>A0A7K1LIP1_9MICC</name>
<keyword evidence="1" id="KW-1133">Transmembrane helix</keyword>
<gene>
    <name evidence="2" type="ORF">GMA10_06140</name>
</gene>
<evidence type="ECO:0000313" key="3">
    <source>
        <dbReference type="Proteomes" id="UP000462152"/>
    </source>
</evidence>
<keyword evidence="3" id="KW-1185">Reference proteome</keyword>
<organism evidence="2 3">
    <name type="scientific">Rothia koreensis</name>
    <dbReference type="NCBI Taxonomy" id="592378"/>
    <lineage>
        <taxon>Bacteria</taxon>
        <taxon>Bacillati</taxon>
        <taxon>Actinomycetota</taxon>
        <taxon>Actinomycetes</taxon>
        <taxon>Micrococcales</taxon>
        <taxon>Micrococcaceae</taxon>
        <taxon>Rothia</taxon>
    </lineage>
</organism>
<comment type="caution">
    <text evidence="2">The sequence shown here is derived from an EMBL/GenBank/DDBJ whole genome shotgun (WGS) entry which is preliminary data.</text>
</comment>
<dbReference type="OrthoDB" id="9994215at2"/>
<sequence>MGTTTLSATGGSVVGGALAAIVLYFFPESAQVELLAPLTIVLSAVCALAGGYLSPSKAETLAPYLAQASEDIADKVAAKAPTAVVPSADEVAEAVANKTSTGGYTGAHAATGDVERHRPTGAPVATEPGVGVQAVAAPAGTSDGDYPDLDSLAKVGTV</sequence>
<feature type="transmembrane region" description="Helical" evidence="1">
    <location>
        <begin position="6"/>
        <end position="27"/>
    </location>
</feature>
<proteinExistence type="predicted"/>
<keyword evidence="1" id="KW-0472">Membrane</keyword>
<evidence type="ECO:0000313" key="2">
    <source>
        <dbReference type="EMBL" id="MUN54792.1"/>
    </source>
</evidence>
<evidence type="ECO:0008006" key="4">
    <source>
        <dbReference type="Google" id="ProtNLM"/>
    </source>
</evidence>
<dbReference type="RefSeq" id="WP_129315544.1">
    <property type="nucleotide sequence ID" value="NZ_NOIQ01000008.1"/>
</dbReference>
<evidence type="ECO:0000256" key="1">
    <source>
        <dbReference type="SAM" id="Phobius"/>
    </source>
</evidence>
<accession>A0A7K1LIP1</accession>
<dbReference type="AlphaFoldDB" id="A0A7K1LIP1"/>
<feature type="transmembrane region" description="Helical" evidence="1">
    <location>
        <begin position="34"/>
        <end position="53"/>
    </location>
</feature>
<protein>
    <recommendedName>
        <fullName evidence="4">Holin</fullName>
    </recommendedName>
</protein>